<dbReference type="GO" id="GO:0003700">
    <property type="term" value="F:DNA-binding transcription factor activity"/>
    <property type="evidence" value="ECO:0007669"/>
    <property type="project" value="InterPro"/>
</dbReference>
<protein>
    <submittedName>
        <fullName evidence="6">LysR family transcriptional regulator</fullName>
    </submittedName>
</protein>
<reference evidence="6" key="1">
    <citation type="submission" date="2022-07" db="EMBL/GenBank/DDBJ databases">
        <authorList>
            <person name="Otstavnykh N."/>
            <person name="Isaeva M."/>
            <person name="Bystritskaya E."/>
        </authorList>
    </citation>
    <scope>NUCLEOTIDE SEQUENCE</scope>
    <source>
        <strain evidence="6">10Alg 79</strain>
    </source>
</reference>
<evidence type="ECO:0000259" key="5">
    <source>
        <dbReference type="PROSITE" id="PS50931"/>
    </source>
</evidence>
<comment type="similarity">
    <text evidence="1">Belongs to the LysR transcriptional regulatory family.</text>
</comment>
<reference evidence="6" key="2">
    <citation type="submission" date="2023-04" db="EMBL/GenBank/DDBJ databases">
        <title>'Rhodoalgimonas zhirmunskyi' gen. nov., isolated from a red alga.</title>
        <authorList>
            <person name="Nedashkovskaya O.I."/>
            <person name="Otstavnykh N.Y."/>
            <person name="Bystritskaya E.P."/>
            <person name="Balabanova L.A."/>
            <person name="Isaeva M.P."/>
        </authorList>
    </citation>
    <scope>NUCLEOTIDE SEQUENCE</scope>
    <source>
        <strain evidence="6">10Alg 79</strain>
    </source>
</reference>
<dbReference type="Pfam" id="PF00126">
    <property type="entry name" value="HTH_1"/>
    <property type="match status" value="1"/>
</dbReference>
<evidence type="ECO:0000256" key="4">
    <source>
        <dbReference type="ARBA" id="ARBA00023163"/>
    </source>
</evidence>
<gene>
    <name evidence="6" type="ORF">NOI20_10630</name>
</gene>
<dbReference type="SUPFAM" id="SSF46785">
    <property type="entry name" value="Winged helix' DNA-binding domain"/>
    <property type="match status" value="1"/>
</dbReference>
<dbReference type="EMBL" id="JANFFA010000003">
    <property type="protein sequence ID" value="MDQ2094564.1"/>
    <property type="molecule type" value="Genomic_DNA"/>
</dbReference>
<evidence type="ECO:0000256" key="3">
    <source>
        <dbReference type="ARBA" id="ARBA00023125"/>
    </source>
</evidence>
<keyword evidence="7" id="KW-1185">Reference proteome</keyword>
<dbReference type="InterPro" id="IPR036390">
    <property type="entry name" value="WH_DNA-bd_sf"/>
</dbReference>
<dbReference type="InterPro" id="IPR000847">
    <property type="entry name" value="LysR_HTH_N"/>
</dbReference>
<dbReference type="SUPFAM" id="SSF53850">
    <property type="entry name" value="Periplasmic binding protein-like II"/>
    <property type="match status" value="1"/>
</dbReference>
<evidence type="ECO:0000313" key="6">
    <source>
        <dbReference type="EMBL" id="MDQ2094564.1"/>
    </source>
</evidence>
<dbReference type="Gene3D" id="1.10.10.10">
    <property type="entry name" value="Winged helix-like DNA-binding domain superfamily/Winged helix DNA-binding domain"/>
    <property type="match status" value="1"/>
</dbReference>
<dbReference type="InterPro" id="IPR005119">
    <property type="entry name" value="LysR_subst-bd"/>
</dbReference>
<dbReference type="FunFam" id="1.10.10.10:FF:000001">
    <property type="entry name" value="LysR family transcriptional regulator"/>
    <property type="match status" value="1"/>
</dbReference>
<dbReference type="AlphaFoldDB" id="A0AAJ1X5W3"/>
<feature type="domain" description="HTH lysR-type" evidence="5">
    <location>
        <begin position="1"/>
        <end position="58"/>
    </location>
</feature>
<evidence type="ECO:0000313" key="7">
    <source>
        <dbReference type="Proteomes" id="UP001227162"/>
    </source>
</evidence>
<dbReference type="PRINTS" id="PR00039">
    <property type="entry name" value="HTHLYSR"/>
</dbReference>
<dbReference type="Proteomes" id="UP001227162">
    <property type="component" value="Unassembled WGS sequence"/>
</dbReference>
<sequence length="311" mass="34761">MDISLIKTFLDVASTGSFVAASERLFVSQSAVSLRIQRLEEELGQPLFTRSRAGAELTTAGMEFQHYAISLLTLWEEARQQVAIPDGFKRALTIGAQYSLWPRLGFRWIDQIQKLAPNLSIRAEMGMPDRLTQMLGRGAIQCALTYTPYLRPGLEASQVMQEELVLVASWENPTLAMEGRYIFVDWGPEFVRAHALGLPELHNTGLTMALGALSAEYIVNRRAAAYLPVRHVQPHLDAGRLHLVSNAPRFPYPIWQIWRDDVDPIVRAAAEQAIEEVVALIEDVQTETLDKLAELSGEDEIAVLKPEISDI</sequence>
<dbReference type="Pfam" id="PF03466">
    <property type="entry name" value="LysR_substrate"/>
    <property type="match status" value="1"/>
</dbReference>
<keyword evidence="4" id="KW-0804">Transcription</keyword>
<keyword evidence="2" id="KW-0805">Transcription regulation</keyword>
<organism evidence="6 7">
    <name type="scientific">Rhodalgimonas zhirmunskyi</name>
    <dbReference type="NCBI Taxonomy" id="2964767"/>
    <lineage>
        <taxon>Bacteria</taxon>
        <taxon>Pseudomonadati</taxon>
        <taxon>Pseudomonadota</taxon>
        <taxon>Alphaproteobacteria</taxon>
        <taxon>Rhodobacterales</taxon>
        <taxon>Roseobacteraceae</taxon>
        <taxon>Rhodalgimonas</taxon>
    </lineage>
</organism>
<dbReference type="PANTHER" id="PTHR30126">
    <property type="entry name" value="HTH-TYPE TRANSCRIPTIONAL REGULATOR"/>
    <property type="match status" value="1"/>
</dbReference>
<comment type="caution">
    <text evidence="6">The sequence shown here is derived from an EMBL/GenBank/DDBJ whole genome shotgun (WGS) entry which is preliminary data.</text>
</comment>
<evidence type="ECO:0000256" key="2">
    <source>
        <dbReference type="ARBA" id="ARBA00023015"/>
    </source>
</evidence>
<accession>A0AAJ1X5W3</accession>
<dbReference type="InterPro" id="IPR036388">
    <property type="entry name" value="WH-like_DNA-bd_sf"/>
</dbReference>
<dbReference type="PROSITE" id="PS50931">
    <property type="entry name" value="HTH_LYSR"/>
    <property type="match status" value="1"/>
</dbReference>
<dbReference type="RefSeq" id="WP_317626191.1">
    <property type="nucleotide sequence ID" value="NZ_JANFFA010000003.1"/>
</dbReference>
<dbReference type="Gene3D" id="3.40.190.10">
    <property type="entry name" value="Periplasmic binding protein-like II"/>
    <property type="match status" value="2"/>
</dbReference>
<proteinExistence type="inferred from homology"/>
<keyword evidence="3" id="KW-0238">DNA-binding</keyword>
<name>A0AAJ1X5W3_9RHOB</name>
<evidence type="ECO:0000256" key="1">
    <source>
        <dbReference type="ARBA" id="ARBA00009437"/>
    </source>
</evidence>
<dbReference type="PANTHER" id="PTHR30126:SF21">
    <property type="entry name" value="TRANSCRIPTIONAL REGULATOR-RELATED"/>
    <property type="match status" value="1"/>
</dbReference>
<dbReference type="GO" id="GO:0000976">
    <property type="term" value="F:transcription cis-regulatory region binding"/>
    <property type="evidence" value="ECO:0007669"/>
    <property type="project" value="TreeGrafter"/>
</dbReference>